<dbReference type="EMBL" id="CP074405">
    <property type="protein sequence ID" value="QVI62567.1"/>
    <property type="molecule type" value="Genomic_DNA"/>
</dbReference>
<organism evidence="7 8">
    <name type="scientific">Cellulomonas wangleii</name>
    <dbReference type="NCBI Taxonomy" id="2816956"/>
    <lineage>
        <taxon>Bacteria</taxon>
        <taxon>Bacillati</taxon>
        <taxon>Actinomycetota</taxon>
        <taxon>Actinomycetes</taxon>
        <taxon>Micrococcales</taxon>
        <taxon>Cellulomonadaceae</taxon>
        <taxon>Cellulomonas</taxon>
    </lineage>
</organism>
<dbReference type="PANTHER" id="PTHR31438">
    <property type="entry name" value="LYSINE N-ACYLTRANSFERASE C17G9.06C-RELATED"/>
    <property type="match status" value="1"/>
</dbReference>
<evidence type="ECO:0000313" key="8">
    <source>
        <dbReference type="Proteomes" id="UP000677804"/>
    </source>
</evidence>
<evidence type="ECO:0000313" key="7">
    <source>
        <dbReference type="EMBL" id="QVI62567.1"/>
    </source>
</evidence>
<accession>A0ABX8D936</accession>
<dbReference type="InterPro" id="IPR019432">
    <property type="entry name" value="Acyltransferase_MbtK/IucB-like"/>
</dbReference>
<feature type="domain" description="Acyltransferase MbtK/IucB-like conserved" evidence="6">
    <location>
        <begin position="31"/>
        <end position="78"/>
    </location>
</feature>
<protein>
    <recommendedName>
        <fullName evidence="3">Lysine N-acyltransferase MbtK</fullName>
    </recommendedName>
    <alternativeName>
        <fullName evidence="4">Mycobactin synthase protein K</fullName>
    </alternativeName>
</protein>
<dbReference type="SUPFAM" id="SSF55729">
    <property type="entry name" value="Acyl-CoA N-acyltransferases (Nat)"/>
    <property type="match status" value="1"/>
</dbReference>
<dbReference type="SMART" id="SM01006">
    <property type="entry name" value="AlcB"/>
    <property type="match status" value="1"/>
</dbReference>
<gene>
    <name evidence="7" type="ORF">KG103_01015</name>
</gene>
<evidence type="ECO:0000256" key="1">
    <source>
        <dbReference type="ARBA" id="ARBA00003818"/>
    </source>
</evidence>
<feature type="compositionally biased region" description="Low complexity" evidence="5">
    <location>
        <begin position="219"/>
        <end position="231"/>
    </location>
</feature>
<dbReference type="Pfam" id="PF13523">
    <property type="entry name" value="Acetyltransf_8"/>
    <property type="match status" value="1"/>
</dbReference>
<comment type="pathway">
    <text evidence="2">Siderophore biosynthesis; mycobactin biosynthesis.</text>
</comment>
<evidence type="ECO:0000256" key="4">
    <source>
        <dbReference type="ARBA" id="ARBA00031122"/>
    </source>
</evidence>
<proteinExistence type="predicted"/>
<evidence type="ECO:0000259" key="6">
    <source>
        <dbReference type="SMART" id="SM01006"/>
    </source>
</evidence>
<dbReference type="Proteomes" id="UP000677804">
    <property type="component" value="Chromosome"/>
</dbReference>
<dbReference type="RefSeq" id="WP_207340228.1">
    <property type="nucleotide sequence ID" value="NZ_CP074405.1"/>
</dbReference>
<evidence type="ECO:0000256" key="5">
    <source>
        <dbReference type="SAM" id="MobiDB-lite"/>
    </source>
</evidence>
<evidence type="ECO:0000256" key="2">
    <source>
        <dbReference type="ARBA" id="ARBA00005102"/>
    </source>
</evidence>
<name>A0ABX8D936_9CELL</name>
<feature type="region of interest" description="Disordered" evidence="5">
    <location>
        <begin position="197"/>
        <end position="240"/>
    </location>
</feature>
<keyword evidence="8" id="KW-1185">Reference proteome</keyword>
<comment type="function">
    <text evidence="1">Acyltransferase required for the direct transfer of medium- to long-chain fatty acyl moieties from a carrier protein (MbtL) on to the epsilon-amino group of lysine residue in the mycobactin core.</text>
</comment>
<dbReference type="Gene3D" id="3.40.630.30">
    <property type="match status" value="1"/>
</dbReference>
<dbReference type="PANTHER" id="PTHR31438:SF1">
    <property type="entry name" value="LYSINE N-ACYLTRANSFERASE C17G9.06C-RELATED"/>
    <property type="match status" value="1"/>
</dbReference>
<sequence length="240" mass="26107">MSTPRSLPTEPLSAPTVRDEAWRRIGPVRLDRVVPERDALTLHHWLTHPASAFWQMTELGLDDVLAYQQRLAASTDEHAWIGRVDGRPTFMVETYDPSRVLLKGLYRARAGDVGMHLLVAPPQGAPLHGLTDAVMAATMRFCFETLRAQRVVVEPDVRNTAIAVKNAAAGFRVVREIDLPGKRAALSVCTREDFAASRLGSRPRRTTAPGPTAPGPTGPGATVRGTPVVPGARTAREDGR</sequence>
<dbReference type="InterPro" id="IPR016181">
    <property type="entry name" value="Acyl_CoA_acyltransferase"/>
</dbReference>
<reference evidence="7 8" key="1">
    <citation type="submission" date="2021-05" db="EMBL/GenBank/DDBJ databases">
        <title>Novel species in genus Cellulomonas.</title>
        <authorList>
            <person name="Zhang G."/>
        </authorList>
    </citation>
    <scope>NUCLEOTIDE SEQUENCE [LARGE SCALE GENOMIC DNA]</scope>
    <source>
        <strain evidence="8">zg-ZUI222</strain>
    </source>
</reference>
<evidence type="ECO:0000256" key="3">
    <source>
        <dbReference type="ARBA" id="ARBA00020586"/>
    </source>
</evidence>